<evidence type="ECO:0000313" key="2">
    <source>
        <dbReference type="Proteomes" id="UP000005627"/>
    </source>
</evidence>
<organism evidence="1 2">
    <name type="scientific">Torulaspora delbrueckii</name>
    <name type="common">Yeast</name>
    <name type="synonym">Candida colliculosa</name>
    <dbReference type="NCBI Taxonomy" id="4950"/>
    <lineage>
        <taxon>Eukaryota</taxon>
        <taxon>Fungi</taxon>
        <taxon>Dikarya</taxon>
        <taxon>Ascomycota</taxon>
        <taxon>Saccharomycotina</taxon>
        <taxon>Saccharomycetes</taxon>
        <taxon>Saccharomycetales</taxon>
        <taxon>Saccharomycetaceae</taxon>
        <taxon>Torulaspora</taxon>
    </lineage>
</organism>
<protein>
    <submittedName>
        <fullName evidence="1">Uncharacterized protein</fullName>
    </submittedName>
</protein>
<dbReference type="GO" id="GO:0006281">
    <property type="term" value="P:DNA repair"/>
    <property type="evidence" value="ECO:0007669"/>
    <property type="project" value="EnsemblFungi"/>
</dbReference>
<proteinExistence type="predicted"/>
<dbReference type="STRING" id="1076872.G8ZMA9"/>
<dbReference type="KEGG" id="tdl:TDEL_0A04210"/>
<dbReference type="GO" id="GO:0030915">
    <property type="term" value="C:Smc5-Smc6 complex"/>
    <property type="evidence" value="ECO:0007669"/>
    <property type="project" value="EnsemblFungi"/>
</dbReference>
<dbReference type="GO" id="GO:0042030">
    <property type="term" value="F:ATPase inhibitor activity"/>
    <property type="evidence" value="ECO:0007669"/>
    <property type="project" value="EnsemblFungi"/>
</dbReference>
<dbReference type="Pfam" id="PF08691">
    <property type="entry name" value="Nse5"/>
    <property type="match status" value="1"/>
</dbReference>
<dbReference type="InterPro" id="IPR014803">
    <property type="entry name" value="DNA_repair_Nse5/Nse6"/>
</dbReference>
<dbReference type="GO" id="GO:0019789">
    <property type="term" value="F:SUMO transferase activity"/>
    <property type="evidence" value="ECO:0007669"/>
    <property type="project" value="EnsemblFungi"/>
</dbReference>
<dbReference type="Proteomes" id="UP000005627">
    <property type="component" value="Chromosome 1"/>
</dbReference>
<gene>
    <name evidence="1" type="primary">TDEL0A04210</name>
    <name evidence="1" type="ORF">TDEL_0A04210</name>
</gene>
<dbReference type="eggNOG" id="ENOG502QU63">
    <property type="taxonomic scope" value="Eukaryota"/>
</dbReference>
<dbReference type="InParanoid" id="G8ZMA9"/>
<sequence>MAPGIANHTSIGENDDERLPYYVDVSDDTLFTFEVLNSMCMLDNYDHLLFTLECQSVDEEKFAIPPFDVLLVLMTLTTVSDHYKEPILRQNDPYNTSRGKLSRRAFKILRFYVKMLQKYDLNGGQRPDIELLRCQFFLIIDSLSSNARWARPHRRKRRKTENGVIYNFDVAEAEDSELGNIIANPYPYVSCLEQKKSILGNDLLSIKLKQPGSFINMILWTLSNSLQEDNVLYIDNHEVWMPLLELIVDLFVLRHDFFIKHELKSAIDDYHMVQLLSESPLANFLHLIDSSQSGISFCQCIFLSCDYKFDDLDVSIELHPVYYGENTLSKTYIPRTSFSKVYKLKRSMSLRRKIIGTYCKLLTEVPTGHQLIKPKPSADELIKNLSYSLAKFNDIDEFEAFFLTGDLTVASYFVPLIAEDTLCHLFSNFKKSIERLDIKHVALTLVENLDNIGAFLYECTCFFDKGFFVPPERQIKSIELVEINKADICMLALFQYIKFLEGGEVIKSNSKFHDFINAVNGNDRRRKRILSRNAPDSNLPPLMPLLLKLLKS</sequence>
<accession>G8ZMA9</accession>
<name>G8ZMA9_TORDE</name>
<evidence type="ECO:0000313" key="1">
    <source>
        <dbReference type="EMBL" id="CCE89753.1"/>
    </source>
</evidence>
<dbReference type="RefSeq" id="XP_003678964.1">
    <property type="nucleotide sequence ID" value="XM_003678916.1"/>
</dbReference>
<dbReference type="GeneID" id="11503041"/>
<dbReference type="FunCoup" id="G8ZMA9">
    <property type="interactions" value="57"/>
</dbReference>
<dbReference type="EMBL" id="HE616742">
    <property type="protein sequence ID" value="CCE89753.1"/>
    <property type="molecule type" value="Genomic_DNA"/>
</dbReference>
<dbReference type="AlphaFoldDB" id="G8ZMA9"/>
<keyword evidence="2" id="KW-1185">Reference proteome</keyword>
<dbReference type="OrthoDB" id="4050598at2759"/>
<reference evidence="1 2" key="1">
    <citation type="journal article" date="2011" name="Proc. Natl. Acad. Sci. U.S.A.">
        <title>Evolutionary erosion of yeast sex chromosomes by mating-type switching accidents.</title>
        <authorList>
            <person name="Gordon J.L."/>
            <person name="Armisen D."/>
            <person name="Proux-Wera E."/>
            <person name="Oheigeartaigh S.S."/>
            <person name="Byrne K.P."/>
            <person name="Wolfe K.H."/>
        </authorList>
    </citation>
    <scope>NUCLEOTIDE SEQUENCE [LARGE SCALE GENOMIC DNA]</scope>
    <source>
        <strain evidence="2">ATCC 10662 / CBS 1146 / NBRC 0425 / NCYC 2629 / NRRL Y-866</strain>
    </source>
</reference>
<dbReference type="HOGENOM" id="CLU_035923_0_0_1"/>